<sequence length="173" mass="19967">MSLPQSRSSLTIPSEETHGGRWNTIAVRPILDFTANVLDDDDSFLFHAAEEPEWSHYEAKHRTSVPPPPSGVDDDDDFLFHTAEEMEWTHYEAKRRAFVPAVRRILDFAVDGVDDNDDFLFHAAEETEWSHVQMTKKILVVTKRDLFHRACKSEVSKLAADMWPKQHSFIMNI</sequence>
<evidence type="ECO:0000313" key="1">
    <source>
        <dbReference type="EnsemblPlants" id="ONIVA03G30880.1"/>
    </source>
</evidence>
<dbReference type="Proteomes" id="UP000006591">
    <property type="component" value="Chromosome 3"/>
</dbReference>
<dbReference type="HOGENOM" id="CLU_132310_0_0_1"/>
<evidence type="ECO:0000313" key="2">
    <source>
        <dbReference type="Proteomes" id="UP000006591"/>
    </source>
</evidence>
<name>A0A0E0GRU8_ORYNI</name>
<keyword evidence="2" id="KW-1185">Reference proteome</keyword>
<reference evidence="1" key="1">
    <citation type="submission" date="2015-04" db="UniProtKB">
        <authorList>
            <consortium name="EnsemblPlants"/>
        </authorList>
    </citation>
    <scope>IDENTIFICATION</scope>
    <source>
        <strain evidence="1">SL10</strain>
    </source>
</reference>
<accession>A0A0E0GRU8</accession>
<dbReference type="AlphaFoldDB" id="A0A0E0GRU8"/>
<dbReference type="EnsemblPlants" id="ONIVA03G30880.1">
    <property type="protein sequence ID" value="ONIVA03G30880.1"/>
    <property type="gene ID" value="ONIVA03G30880"/>
</dbReference>
<proteinExistence type="predicted"/>
<reference evidence="1" key="2">
    <citation type="submission" date="2018-04" db="EMBL/GenBank/DDBJ databases">
        <title>OnivRS2 (Oryza nivara Reference Sequence Version 2).</title>
        <authorList>
            <person name="Zhang J."/>
            <person name="Kudrna D."/>
            <person name="Lee S."/>
            <person name="Talag J."/>
            <person name="Rajasekar S."/>
            <person name="Welchert J."/>
            <person name="Hsing Y.-I."/>
            <person name="Wing R.A."/>
        </authorList>
    </citation>
    <scope>NUCLEOTIDE SEQUENCE [LARGE SCALE GENOMIC DNA]</scope>
    <source>
        <strain evidence="1">SL10</strain>
    </source>
</reference>
<organism evidence="1">
    <name type="scientific">Oryza nivara</name>
    <name type="common">Indian wild rice</name>
    <name type="synonym">Oryza sativa f. spontanea</name>
    <dbReference type="NCBI Taxonomy" id="4536"/>
    <lineage>
        <taxon>Eukaryota</taxon>
        <taxon>Viridiplantae</taxon>
        <taxon>Streptophyta</taxon>
        <taxon>Embryophyta</taxon>
        <taxon>Tracheophyta</taxon>
        <taxon>Spermatophyta</taxon>
        <taxon>Magnoliopsida</taxon>
        <taxon>Liliopsida</taxon>
        <taxon>Poales</taxon>
        <taxon>Poaceae</taxon>
        <taxon>BOP clade</taxon>
        <taxon>Oryzoideae</taxon>
        <taxon>Oryzeae</taxon>
        <taxon>Oryzinae</taxon>
        <taxon>Oryza</taxon>
    </lineage>
</organism>
<protein>
    <submittedName>
        <fullName evidence="1">Uncharacterized protein</fullName>
    </submittedName>
</protein>
<dbReference type="Gramene" id="ONIVA03G30880.1">
    <property type="protein sequence ID" value="ONIVA03G30880.1"/>
    <property type="gene ID" value="ONIVA03G30880"/>
</dbReference>